<feature type="short sequence motif" description="GyrA-box" evidence="9">
    <location>
        <begin position="525"/>
        <end position="531"/>
    </location>
</feature>
<dbReference type="Gene3D" id="2.120.10.90">
    <property type="entry name" value="DNA gyrase/topoisomerase IV, subunit A, C-terminal"/>
    <property type="match status" value="1"/>
</dbReference>
<dbReference type="Pfam" id="PF03989">
    <property type="entry name" value="DNA_gyraseA_C"/>
    <property type="match status" value="6"/>
</dbReference>
<keyword evidence="7 9" id="KW-0238">DNA-binding</keyword>
<dbReference type="FunFam" id="3.90.199.10:FF:000001">
    <property type="entry name" value="DNA gyrase subunit A"/>
    <property type="match status" value="1"/>
</dbReference>
<evidence type="ECO:0000256" key="6">
    <source>
        <dbReference type="ARBA" id="ARBA00023029"/>
    </source>
</evidence>
<keyword evidence="6 9" id="KW-0799">Topoisomerase</keyword>
<comment type="catalytic activity">
    <reaction evidence="1 9 10">
        <text>ATP-dependent breakage, passage and rejoining of double-stranded DNA.</text>
        <dbReference type="EC" id="5.6.2.2"/>
    </reaction>
</comment>
<dbReference type="NCBIfam" id="NF004043">
    <property type="entry name" value="PRK05560.1"/>
    <property type="match status" value="1"/>
</dbReference>
<dbReference type="FunFam" id="3.30.1360.40:FF:000002">
    <property type="entry name" value="DNA gyrase subunit A"/>
    <property type="match status" value="1"/>
</dbReference>
<dbReference type="FunFam" id="2.120.10.90:FF:000004">
    <property type="entry name" value="DNA gyrase subunit A"/>
    <property type="match status" value="1"/>
</dbReference>
<dbReference type="PANTHER" id="PTHR43493:SF5">
    <property type="entry name" value="DNA GYRASE SUBUNIT A, CHLOROPLASTIC_MITOCHONDRIAL"/>
    <property type="match status" value="1"/>
</dbReference>
<comment type="subunit">
    <text evidence="9">Heterotetramer, composed of two GyrA and two GyrB chains. In the heterotetramer, GyrA contains the active site tyrosine that forms a transient covalent intermediate with DNA, while GyrB binds cofactors and catalyzes ATP hydrolysis.</text>
</comment>
<evidence type="ECO:0000256" key="7">
    <source>
        <dbReference type="ARBA" id="ARBA00023125"/>
    </source>
</evidence>
<dbReference type="Pfam" id="PF00521">
    <property type="entry name" value="DNA_topoisoIV"/>
    <property type="match status" value="1"/>
</dbReference>
<keyword evidence="11" id="KW-0175">Coiled coil</keyword>
<dbReference type="CDD" id="cd00187">
    <property type="entry name" value="TOP4c"/>
    <property type="match status" value="1"/>
</dbReference>
<keyword evidence="3 9" id="KW-0963">Cytoplasm</keyword>
<dbReference type="RefSeq" id="WP_013821171.1">
    <property type="nucleotide sequence ID" value="NC_015573.1"/>
</dbReference>
<dbReference type="GO" id="GO:0006265">
    <property type="term" value="P:DNA topological change"/>
    <property type="evidence" value="ECO:0007669"/>
    <property type="project" value="UniProtKB-UniRule"/>
</dbReference>
<dbReference type="InterPro" id="IPR013758">
    <property type="entry name" value="Topo_IIA_A/C_ab"/>
</dbReference>
<dbReference type="GO" id="GO:0009330">
    <property type="term" value="C:DNA topoisomerase type II (double strand cut, ATP-hydrolyzing) complex"/>
    <property type="evidence" value="ECO:0007669"/>
    <property type="project" value="TreeGrafter"/>
</dbReference>
<evidence type="ECO:0000256" key="10">
    <source>
        <dbReference type="PROSITE-ProRule" id="PRU01384"/>
    </source>
</evidence>
<evidence type="ECO:0000256" key="1">
    <source>
        <dbReference type="ARBA" id="ARBA00000185"/>
    </source>
</evidence>
<dbReference type="Gene3D" id="3.90.199.10">
    <property type="entry name" value="Topoisomerase II, domain 5"/>
    <property type="match status" value="1"/>
</dbReference>
<dbReference type="HAMAP" id="MF_01897">
    <property type="entry name" value="GyrA"/>
    <property type="match status" value="1"/>
</dbReference>
<dbReference type="AlphaFoldDB" id="A0AAU8PA44"/>
<dbReference type="Gene3D" id="3.30.1360.40">
    <property type="match status" value="1"/>
</dbReference>
<dbReference type="InterPro" id="IPR013757">
    <property type="entry name" value="Topo_IIA_A_a_sf"/>
</dbReference>
<dbReference type="InterPro" id="IPR035516">
    <property type="entry name" value="Gyrase/topoIV_suA_C"/>
</dbReference>
<keyword evidence="8 9" id="KW-0413">Isomerase</keyword>
<dbReference type="GO" id="GO:0034335">
    <property type="term" value="F:DNA negative supercoiling activity"/>
    <property type="evidence" value="ECO:0007669"/>
    <property type="project" value="UniProtKB-ARBA"/>
</dbReference>
<accession>A0AAU8PA44</accession>
<feature type="coiled-coil region" evidence="11">
    <location>
        <begin position="436"/>
        <end position="477"/>
    </location>
</feature>
<sequence>MSVNIGKVIPIDINEEMKHSYLDYAMSVIVGRALPDVRDGLKPVHRRILYAMHQLGLTPDRPHRKSAHIVGEVMSKFHPHGDMAIYDALVRMAQDFASRYPLVDGHGNFGSVDGDAPAAMRYTEARMARITMAMLADIEKNTVDFLPNYDGSNEEPKVLPARIPNLLVNGSSGIAVGMATNIPPHNLGEVIDGVIRLIDNPDITIPELMQVIKGPDFPTGGKIMGRQGIREAYQTGRGAIKVRAQATVEKIGGGKSAIIVHEIPFMVNKARLIEKIAELVREKKIDGITDLRDESDRRGMRIVIELRRDAKPRVILNQLYKHTQMQETFGVIMLALVDGQPQVLNLRQMLGHYLEHQKEVVVRRTRFDLEKAEARAHIVEGLRIALDHIDEVINTIRASRTVEIAKNALMEKFGLSEKQAQAILDMRLQRLTGLERDKLEEEYKELLDRIAYLRGVLADERKVLQIIRDELTEMRQKFADPRRTVISDEDTTLEAEDLIPEEEVVITITNQGYIKRMPLDTYRSQKRGGRGITAMGTKEEDFVRHLFITSTHHYFLFFSNRGKVYRLKVHEIPEAGRQAKGTALVNLIYIGPQERITAVIPVREFSNGLYLFMATRFGVVKKTQLEQFDTSRRDGIIAIKLDDQDELVEVKLTSGREEIILGTRQGLAIRFPEEEVHPYGRTARGVKGITLQPGDTVVAMDIVRPDGDVLVVTANGYGKRTPVSDYRLQSRGGKGIISARVTGRNGPVVAMQVVKPDEEIMVISAEGIIIRLKASDISTMGRATQGVMLMRLAPGDKLVAAALVSAEE</sequence>
<dbReference type="GO" id="GO:0005524">
    <property type="term" value="F:ATP binding"/>
    <property type="evidence" value="ECO:0007669"/>
    <property type="project" value="UniProtKB-UniRule"/>
</dbReference>
<dbReference type="NCBIfam" id="TIGR01063">
    <property type="entry name" value="gyrA"/>
    <property type="match status" value="1"/>
</dbReference>
<gene>
    <name evidence="9" type="primary">gyrA</name>
    <name evidence="13" type="ordered locus">Desku_0006</name>
</gene>
<dbReference type="GO" id="GO:0006261">
    <property type="term" value="P:DNA-templated DNA replication"/>
    <property type="evidence" value="ECO:0007669"/>
    <property type="project" value="UniProtKB-UniRule"/>
</dbReference>
<keyword evidence="14" id="KW-1185">Reference proteome</keyword>
<reference evidence="14" key="1">
    <citation type="submission" date="2011-05" db="EMBL/GenBank/DDBJ databases">
        <title>Complete sequence of Desulfotomaculum kuznetsovii DSM 6115.</title>
        <authorList>
            <person name="Lucas S."/>
            <person name="Han J."/>
            <person name="Lapidus A."/>
            <person name="Cheng J.-F."/>
            <person name="Goodwin L."/>
            <person name="Pitluck S."/>
            <person name="Peters L."/>
            <person name="Mikhailova N."/>
            <person name="Lu M."/>
            <person name="Saunders E."/>
            <person name="Han C."/>
            <person name="Tapia R."/>
            <person name="Land M."/>
            <person name="Hauser L."/>
            <person name="Kyrpides N."/>
            <person name="Ivanova N."/>
            <person name="Pagani I."/>
            <person name="Nazina T."/>
            <person name="Ivanova A."/>
            <person name="Parshina S."/>
            <person name="Kuever J."/>
            <person name="Muyzer G."/>
            <person name="Plugge C."/>
            <person name="Stams A."/>
            <person name="Woyke T."/>
        </authorList>
    </citation>
    <scope>NUCLEOTIDE SEQUENCE [LARGE SCALE GENOMIC DNA]</scope>
    <source>
        <strain evidence="14">DSM 6115 / VKM B-1805 / 17</strain>
    </source>
</reference>
<dbReference type="KEGG" id="dku:Desku_0006"/>
<dbReference type="InterPro" id="IPR013760">
    <property type="entry name" value="Topo_IIA-like_dom_sf"/>
</dbReference>
<dbReference type="GO" id="GO:0005737">
    <property type="term" value="C:cytoplasm"/>
    <property type="evidence" value="ECO:0007669"/>
    <property type="project" value="UniProtKB-SubCell"/>
</dbReference>
<dbReference type="SUPFAM" id="SSF56719">
    <property type="entry name" value="Type II DNA topoisomerase"/>
    <property type="match status" value="1"/>
</dbReference>
<feature type="active site" description="O-(5'-phospho-DNA)-tyrosine intermediate" evidence="9 10">
    <location>
        <position position="122"/>
    </location>
</feature>
<dbReference type="Proteomes" id="UP000009229">
    <property type="component" value="Chromosome"/>
</dbReference>
<evidence type="ECO:0000256" key="11">
    <source>
        <dbReference type="SAM" id="Coils"/>
    </source>
</evidence>
<dbReference type="InterPro" id="IPR006691">
    <property type="entry name" value="GyrA/parC_rep"/>
</dbReference>
<organism evidence="13 14">
    <name type="scientific">Desulfofundulus kuznetsovii (strain DSM 6115 / VKM B-1805 / 17)</name>
    <name type="common">Desulfotomaculum kuznetsovii</name>
    <dbReference type="NCBI Taxonomy" id="760568"/>
    <lineage>
        <taxon>Bacteria</taxon>
        <taxon>Bacillati</taxon>
        <taxon>Bacillota</taxon>
        <taxon>Clostridia</taxon>
        <taxon>Eubacteriales</taxon>
        <taxon>Peptococcaceae</taxon>
        <taxon>Desulfofundulus</taxon>
    </lineage>
</organism>
<dbReference type="EMBL" id="CP002770">
    <property type="protein sequence ID" value="AEG13656.1"/>
    <property type="molecule type" value="Genomic_DNA"/>
</dbReference>
<dbReference type="NCBIfam" id="NF004044">
    <property type="entry name" value="PRK05561.1"/>
    <property type="match status" value="1"/>
</dbReference>
<evidence type="ECO:0000256" key="8">
    <source>
        <dbReference type="ARBA" id="ARBA00023235"/>
    </source>
</evidence>
<dbReference type="FunFam" id="1.10.268.10:FF:000001">
    <property type="entry name" value="DNA gyrase subunit A"/>
    <property type="match status" value="1"/>
</dbReference>
<dbReference type="InterPro" id="IPR005743">
    <property type="entry name" value="GyrA"/>
</dbReference>
<comment type="subcellular location">
    <subcellularLocation>
        <location evidence="9">Cytoplasm</location>
    </subcellularLocation>
</comment>
<dbReference type="InterPro" id="IPR002205">
    <property type="entry name" value="Topo_IIA_dom_A"/>
</dbReference>
<comment type="similarity">
    <text evidence="2 9">Belongs to the type II topoisomerase GyrA/ParC subunit family.</text>
</comment>
<comment type="miscellaneous">
    <text evidence="9">Few gyrases are as efficient as E.coli at forming negative supercoils. Not all organisms have 2 type II topoisomerases; in organisms with a single type II topoisomerase this enzyme also has to decatenate newly replicated chromosomes.</text>
</comment>
<evidence type="ECO:0000256" key="5">
    <source>
        <dbReference type="ARBA" id="ARBA00022840"/>
    </source>
</evidence>
<keyword evidence="4 9" id="KW-0547">Nucleotide-binding</keyword>
<evidence type="ECO:0000256" key="4">
    <source>
        <dbReference type="ARBA" id="ARBA00022741"/>
    </source>
</evidence>
<evidence type="ECO:0000256" key="3">
    <source>
        <dbReference type="ARBA" id="ARBA00022490"/>
    </source>
</evidence>
<dbReference type="GO" id="GO:0003677">
    <property type="term" value="F:DNA binding"/>
    <property type="evidence" value="ECO:0007669"/>
    <property type="project" value="UniProtKB-UniRule"/>
</dbReference>
<protein>
    <recommendedName>
        <fullName evidence="9">DNA gyrase subunit A</fullName>
        <ecNumber evidence="9">5.6.2.2</ecNumber>
    </recommendedName>
</protein>
<dbReference type="Gene3D" id="1.10.268.10">
    <property type="entry name" value="Topoisomerase, domain 3"/>
    <property type="match status" value="1"/>
</dbReference>
<evidence type="ECO:0000256" key="2">
    <source>
        <dbReference type="ARBA" id="ARBA00008263"/>
    </source>
</evidence>
<feature type="domain" description="Topo IIA-type catalytic" evidence="12">
    <location>
        <begin position="34"/>
        <end position="498"/>
    </location>
</feature>
<keyword evidence="5 9" id="KW-0067">ATP-binding</keyword>
<name>A0AAU8PA44_DESK7</name>
<dbReference type="SUPFAM" id="SSF101904">
    <property type="entry name" value="GyrA/ParC C-terminal domain-like"/>
    <property type="match status" value="1"/>
</dbReference>
<proteinExistence type="inferred from homology"/>
<dbReference type="PANTHER" id="PTHR43493">
    <property type="entry name" value="DNA GYRASE/TOPOISOMERASE SUBUNIT A"/>
    <property type="match status" value="1"/>
</dbReference>
<comment type="function">
    <text evidence="9">A type II topoisomerase that negatively supercoils closed circular double-stranded (ds) DNA in an ATP-dependent manner to modulate DNA topology and maintain chromosomes in an underwound state. Negative supercoiling favors strand separation, and DNA replication, transcription, recombination and repair, all of which involve strand separation. Also able to catalyze the interconversion of other topological isomers of dsDNA rings, including catenanes and knotted rings. Type II topoisomerases break and join 2 DNA strands simultaneously in an ATP-dependent manner.</text>
</comment>
<evidence type="ECO:0000313" key="13">
    <source>
        <dbReference type="EMBL" id="AEG13656.1"/>
    </source>
</evidence>
<evidence type="ECO:0000259" key="12">
    <source>
        <dbReference type="PROSITE" id="PS52040"/>
    </source>
</evidence>
<evidence type="ECO:0000256" key="9">
    <source>
        <dbReference type="HAMAP-Rule" id="MF_01897"/>
    </source>
</evidence>
<dbReference type="EC" id="5.6.2.2" evidence="9"/>
<dbReference type="SMART" id="SM00434">
    <property type="entry name" value="TOP4c"/>
    <property type="match status" value="1"/>
</dbReference>
<evidence type="ECO:0000313" key="14">
    <source>
        <dbReference type="Proteomes" id="UP000009229"/>
    </source>
</evidence>
<dbReference type="GO" id="GO:0005694">
    <property type="term" value="C:chromosome"/>
    <property type="evidence" value="ECO:0007669"/>
    <property type="project" value="InterPro"/>
</dbReference>
<dbReference type="PROSITE" id="PS52040">
    <property type="entry name" value="TOPO_IIA"/>
    <property type="match status" value="1"/>
</dbReference>
<dbReference type="InterPro" id="IPR050220">
    <property type="entry name" value="Type_II_DNA_Topoisomerases"/>
</dbReference>